<dbReference type="AlphaFoldDB" id="A0A8C5TWY8"/>
<evidence type="ECO:0000313" key="2">
    <source>
        <dbReference type="Ensembl" id="ENSMCSP00000013176.1"/>
    </source>
</evidence>
<evidence type="ECO:0000313" key="3">
    <source>
        <dbReference type="Proteomes" id="UP000694560"/>
    </source>
</evidence>
<dbReference type="Proteomes" id="UP000694560">
    <property type="component" value="Unplaced"/>
</dbReference>
<name>A0A8C5TWY8_9PASS</name>
<dbReference type="OrthoDB" id="10499947at2759"/>
<dbReference type="Ensembl" id="ENSMCST00000013523.1">
    <property type="protein sequence ID" value="ENSMCSP00000013176.1"/>
    <property type="gene ID" value="ENSMCSG00000009333.1"/>
</dbReference>
<feature type="region of interest" description="Disordered" evidence="1">
    <location>
        <begin position="95"/>
        <end position="117"/>
    </location>
</feature>
<keyword evidence="3" id="KW-1185">Reference proteome</keyword>
<reference evidence="2" key="2">
    <citation type="submission" date="2025-09" db="UniProtKB">
        <authorList>
            <consortium name="Ensembl"/>
        </authorList>
    </citation>
    <scope>IDENTIFICATION</scope>
</reference>
<reference evidence="2" key="1">
    <citation type="submission" date="2025-08" db="UniProtKB">
        <authorList>
            <consortium name="Ensembl"/>
        </authorList>
    </citation>
    <scope>IDENTIFICATION</scope>
</reference>
<accession>A0A8C5TWY8</accession>
<sequence>MAGAGTGRGGTGGDATACARLSCAASATRGLSLSLASTERISSISLAMSCSATSRAAAIMFITTTAPRCCSSALGLSSRACRISSQCTVCREMGPTSTQTLRGGSQLPSHSCISESG</sequence>
<proteinExistence type="predicted"/>
<evidence type="ECO:0000256" key="1">
    <source>
        <dbReference type="SAM" id="MobiDB-lite"/>
    </source>
</evidence>
<organism evidence="2 3">
    <name type="scientific">Malurus cyaneus samueli</name>
    <dbReference type="NCBI Taxonomy" id="2593467"/>
    <lineage>
        <taxon>Eukaryota</taxon>
        <taxon>Metazoa</taxon>
        <taxon>Chordata</taxon>
        <taxon>Craniata</taxon>
        <taxon>Vertebrata</taxon>
        <taxon>Euteleostomi</taxon>
        <taxon>Archelosauria</taxon>
        <taxon>Archosauria</taxon>
        <taxon>Dinosauria</taxon>
        <taxon>Saurischia</taxon>
        <taxon>Theropoda</taxon>
        <taxon>Coelurosauria</taxon>
        <taxon>Aves</taxon>
        <taxon>Neognathae</taxon>
        <taxon>Neoaves</taxon>
        <taxon>Telluraves</taxon>
        <taxon>Australaves</taxon>
        <taxon>Passeriformes</taxon>
        <taxon>Meliphagoidea</taxon>
        <taxon>Maluridae</taxon>
        <taxon>Malurus</taxon>
    </lineage>
</organism>
<protein>
    <submittedName>
        <fullName evidence="2">Uncharacterized protein</fullName>
    </submittedName>
</protein>